<gene>
    <name evidence="4" type="ORF">ATJ93_4693</name>
</gene>
<dbReference type="EMBL" id="RAPO01000011">
    <property type="protein sequence ID" value="RKD85921.1"/>
    <property type="molecule type" value="Genomic_DNA"/>
</dbReference>
<accession>A0A3R7D6T2</accession>
<evidence type="ECO:0000313" key="5">
    <source>
        <dbReference type="Proteomes" id="UP000283805"/>
    </source>
</evidence>
<dbReference type="RefSeq" id="WP_120246957.1">
    <property type="nucleotide sequence ID" value="NZ_RAPO01000011.1"/>
</dbReference>
<evidence type="ECO:0000256" key="2">
    <source>
        <dbReference type="SAM" id="Phobius"/>
    </source>
</evidence>
<evidence type="ECO:0000313" key="4">
    <source>
        <dbReference type="EMBL" id="RKD85921.1"/>
    </source>
</evidence>
<keyword evidence="2" id="KW-0812">Transmembrane</keyword>
<dbReference type="Pfam" id="PF07331">
    <property type="entry name" value="TctB"/>
    <property type="match status" value="1"/>
</dbReference>
<dbReference type="InterPro" id="IPR009936">
    <property type="entry name" value="DUF1468"/>
</dbReference>
<sequence>MTGVTPPVLTFSAGERTLEVDTGELLFPGLVLAFCLFYYWDTRALPDLSMLYAGPLLYATTALAVITLVQQAVSINGGREQDGSDLETASALPEPEPNPKSEPEASSDTEPKTTTTDQIFTVRNAALLVVLTGLYIVALELISFLVATVGYLAVTLYMFGEESLLSLTLYSIGFAFLLWIVFIQWLQVPL</sequence>
<evidence type="ECO:0000259" key="3">
    <source>
        <dbReference type="Pfam" id="PF07331"/>
    </source>
</evidence>
<feature type="transmembrane region" description="Helical" evidence="2">
    <location>
        <begin position="125"/>
        <end position="152"/>
    </location>
</feature>
<feature type="transmembrane region" description="Helical" evidence="2">
    <location>
        <begin position="164"/>
        <end position="186"/>
    </location>
</feature>
<organism evidence="4 5">
    <name type="scientific">Halopiger aswanensis</name>
    <dbReference type="NCBI Taxonomy" id="148449"/>
    <lineage>
        <taxon>Archaea</taxon>
        <taxon>Methanobacteriati</taxon>
        <taxon>Methanobacteriota</taxon>
        <taxon>Stenosarchaea group</taxon>
        <taxon>Halobacteria</taxon>
        <taxon>Halobacteriales</taxon>
        <taxon>Natrialbaceae</taxon>
        <taxon>Halopiger</taxon>
    </lineage>
</organism>
<proteinExistence type="predicted"/>
<feature type="region of interest" description="Disordered" evidence="1">
    <location>
        <begin position="79"/>
        <end position="114"/>
    </location>
</feature>
<reference evidence="4 5" key="1">
    <citation type="submission" date="2018-09" db="EMBL/GenBank/DDBJ databases">
        <title>Genomic Encyclopedia of Archaeal and Bacterial Type Strains, Phase II (KMG-II): from individual species to whole genera.</title>
        <authorList>
            <person name="Goeker M."/>
        </authorList>
    </citation>
    <scope>NUCLEOTIDE SEQUENCE [LARGE SCALE GENOMIC DNA]</scope>
    <source>
        <strain evidence="4 5">DSM 13151</strain>
    </source>
</reference>
<dbReference type="OrthoDB" id="350988at2157"/>
<feature type="transmembrane region" description="Helical" evidence="2">
    <location>
        <begin position="25"/>
        <end position="40"/>
    </location>
</feature>
<evidence type="ECO:0000256" key="1">
    <source>
        <dbReference type="SAM" id="MobiDB-lite"/>
    </source>
</evidence>
<comment type="caution">
    <text evidence="4">The sequence shown here is derived from an EMBL/GenBank/DDBJ whole genome shotgun (WGS) entry which is preliminary data.</text>
</comment>
<name>A0A3R7D6T2_9EURY</name>
<keyword evidence="2" id="KW-0472">Membrane</keyword>
<keyword evidence="2" id="KW-1133">Transmembrane helix</keyword>
<protein>
    <submittedName>
        <fullName evidence="4">Tripartite tricarboxylate transporter TctB family protein</fullName>
    </submittedName>
</protein>
<feature type="domain" description="DUF1468" evidence="3">
    <location>
        <begin position="29"/>
        <end position="190"/>
    </location>
</feature>
<feature type="transmembrane region" description="Helical" evidence="2">
    <location>
        <begin position="52"/>
        <end position="73"/>
    </location>
</feature>
<dbReference type="Proteomes" id="UP000283805">
    <property type="component" value="Unassembled WGS sequence"/>
</dbReference>
<dbReference type="AlphaFoldDB" id="A0A3R7D6T2"/>
<keyword evidence="5" id="KW-1185">Reference proteome</keyword>